<dbReference type="Proteomes" id="UP001189429">
    <property type="component" value="Unassembled WGS sequence"/>
</dbReference>
<proteinExistence type="predicted"/>
<evidence type="ECO:0000313" key="3">
    <source>
        <dbReference type="Proteomes" id="UP001189429"/>
    </source>
</evidence>
<feature type="region of interest" description="Disordered" evidence="1">
    <location>
        <begin position="1"/>
        <end position="32"/>
    </location>
</feature>
<evidence type="ECO:0000313" key="2">
    <source>
        <dbReference type="EMBL" id="CAK0818528.1"/>
    </source>
</evidence>
<evidence type="ECO:0000256" key="1">
    <source>
        <dbReference type="SAM" id="MobiDB-lite"/>
    </source>
</evidence>
<dbReference type="EMBL" id="CAUYUJ010006751">
    <property type="protein sequence ID" value="CAK0818528.1"/>
    <property type="molecule type" value="Genomic_DNA"/>
</dbReference>
<keyword evidence="3" id="KW-1185">Reference proteome</keyword>
<protein>
    <submittedName>
        <fullName evidence="2">Uncharacterized protein</fullName>
    </submittedName>
</protein>
<name>A0ABN9RIX4_9DINO</name>
<accession>A0ABN9RIX4</accession>
<feature type="non-terminal residue" evidence="2">
    <location>
        <position position="52"/>
    </location>
</feature>
<reference evidence="2" key="1">
    <citation type="submission" date="2023-10" db="EMBL/GenBank/DDBJ databases">
        <authorList>
            <person name="Chen Y."/>
            <person name="Shah S."/>
            <person name="Dougan E. K."/>
            <person name="Thang M."/>
            <person name="Chan C."/>
        </authorList>
    </citation>
    <scope>NUCLEOTIDE SEQUENCE [LARGE SCALE GENOMIC DNA]</scope>
</reference>
<organism evidence="2 3">
    <name type="scientific">Prorocentrum cordatum</name>
    <dbReference type="NCBI Taxonomy" id="2364126"/>
    <lineage>
        <taxon>Eukaryota</taxon>
        <taxon>Sar</taxon>
        <taxon>Alveolata</taxon>
        <taxon>Dinophyceae</taxon>
        <taxon>Prorocentrales</taxon>
        <taxon>Prorocentraceae</taxon>
        <taxon>Prorocentrum</taxon>
    </lineage>
</organism>
<feature type="compositionally biased region" description="Basic and acidic residues" evidence="1">
    <location>
        <begin position="18"/>
        <end position="32"/>
    </location>
</feature>
<feature type="compositionally biased region" description="Low complexity" evidence="1">
    <location>
        <begin position="7"/>
        <end position="17"/>
    </location>
</feature>
<gene>
    <name evidence="2" type="ORF">PCOR1329_LOCUS20775</name>
</gene>
<sequence>MGGLQRGGARQAQGLKAQLRDEQRKSKRLEQDVQRLTSRLQEREMQKQNVGS</sequence>
<comment type="caution">
    <text evidence="2">The sequence shown here is derived from an EMBL/GenBank/DDBJ whole genome shotgun (WGS) entry which is preliminary data.</text>
</comment>